<comment type="caution">
    <text evidence="2">The sequence shown here is derived from an EMBL/GenBank/DDBJ whole genome shotgun (WGS) entry which is preliminary data.</text>
</comment>
<sequence>MKKYPPIVSSFAVLLLFLTGCQSDDSQDKKDSDIDSHPTEEAPVQERPSSKNDITLEGKGPGGRHSTKYKQ</sequence>
<evidence type="ECO:0000313" key="2">
    <source>
        <dbReference type="EMBL" id="OAH57663.1"/>
    </source>
</evidence>
<proteinExistence type="predicted"/>
<feature type="region of interest" description="Disordered" evidence="1">
    <location>
        <begin position="23"/>
        <end position="71"/>
    </location>
</feature>
<organism evidence="2 3">
    <name type="scientific">Domibacillus aminovorans</name>
    <dbReference type="NCBI Taxonomy" id="29332"/>
    <lineage>
        <taxon>Bacteria</taxon>
        <taxon>Bacillati</taxon>
        <taxon>Bacillota</taxon>
        <taxon>Bacilli</taxon>
        <taxon>Bacillales</taxon>
        <taxon>Bacillaceae</taxon>
        <taxon>Domibacillus</taxon>
    </lineage>
</organism>
<evidence type="ECO:0000256" key="1">
    <source>
        <dbReference type="SAM" id="MobiDB-lite"/>
    </source>
</evidence>
<dbReference type="RefSeq" id="WP_063974686.1">
    <property type="nucleotide sequence ID" value="NZ_LQWZ01000012.1"/>
</dbReference>
<name>A0A177KWE0_9BACI</name>
<feature type="compositionally biased region" description="Basic and acidic residues" evidence="1">
    <location>
        <begin position="26"/>
        <end position="40"/>
    </location>
</feature>
<evidence type="ECO:0000313" key="3">
    <source>
        <dbReference type="Proteomes" id="UP000077271"/>
    </source>
</evidence>
<dbReference type="AlphaFoldDB" id="A0A177KWE0"/>
<dbReference type="Proteomes" id="UP000077271">
    <property type="component" value="Unassembled WGS sequence"/>
</dbReference>
<dbReference type="EMBL" id="LQWZ01000012">
    <property type="protein sequence ID" value="OAH57663.1"/>
    <property type="molecule type" value="Genomic_DNA"/>
</dbReference>
<dbReference type="PROSITE" id="PS51257">
    <property type="entry name" value="PROKAR_LIPOPROTEIN"/>
    <property type="match status" value="1"/>
</dbReference>
<protein>
    <recommendedName>
        <fullName evidence="4">Lipoprotein</fullName>
    </recommendedName>
</protein>
<reference evidence="2 3" key="1">
    <citation type="submission" date="2016-01" db="EMBL/GenBank/DDBJ databases">
        <title>Investigation of taxonomic status of Bacillus aminovorans.</title>
        <authorList>
            <person name="Verma A."/>
            <person name="Pal Y."/>
            <person name="Krishnamurthi S."/>
        </authorList>
    </citation>
    <scope>NUCLEOTIDE SEQUENCE [LARGE SCALE GENOMIC DNA]</scope>
    <source>
        <strain evidence="2 3">DSM 4337</strain>
    </source>
</reference>
<evidence type="ECO:0008006" key="4">
    <source>
        <dbReference type="Google" id="ProtNLM"/>
    </source>
</evidence>
<accession>A0A177KWE0</accession>
<gene>
    <name evidence="2" type="ORF">AWH48_01190</name>
</gene>